<dbReference type="EMBL" id="QEQK01000001">
    <property type="protein sequence ID" value="PWN57719.1"/>
    <property type="molecule type" value="Genomic_DNA"/>
</dbReference>
<protein>
    <recommendedName>
        <fullName evidence="3">4'-phosphopantetheinyl transferase N-terminal domain-containing protein</fullName>
    </recommendedName>
</protein>
<feature type="domain" description="4'-phosphopantetheinyl transferase N-terminal" evidence="3">
    <location>
        <begin position="70"/>
        <end position="128"/>
    </location>
</feature>
<dbReference type="OrthoDB" id="8210607at2"/>
<dbReference type="Proteomes" id="UP000251800">
    <property type="component" value="Unassembled WGS sequence"/>
</dbReference>
<feature type="binding site" evidence="1">
    <location>
        <position position="80"/>
    </location>
    <ligand>
        <name>CoA</name>
        <dbReference type="ChEBI" id="CHEBI:57287"/>
    </ligand>
</feature>
<comment type="caution">
    <text evidence="4">The sequence shown here is derived from an EMBL/GenBank/DDBJ whole genome shotgun (WGS) entry which is preliminary data.</text>
</comment>
<feature type="binding site" evidence="1">
    <location>
        <position position="175"/>
    </location>
    <ligand>
        <name>CoA</name>
        <dbReference type="ChEBI" id="CHEBI:57287"/>
    </ligand>
</feature>
<dbReference type="InterPro" id="IPR041354">
    <property type="entry name" value="4PPT_N"/>
</dbReference>
<dbReference type="Pfam" id="PF17837">
    <property type="entry name" value="4PPT_N"/>
    <property type="match status" value="1"/>
</dbReference>
<keyword evidence="2" id="KW-0479">Metal-binding</keyword>
<evidence type="ECO:0000313" key="5">
    <source>
        <dbReference type="Proteomes" id="UP000251800"/>
    </source>
</evidence>
<feature type="binding site" evidence="2">
    <location>
        <position position="141"/>
    </location>
    <ligand>
        <name>Mg(2+)</name>
        <dbReference type="ChEBI" id="CHEBI:18420"/>
    </ligand>
</feature>
<name>A0A363UQE1_9GAMM</name>
<dbReference type="AlphaFoldDB" id="A0A363UQE1"/>
<comment type="cofactor">
    <cofactor evidence="2">
        <name>Mg(2+)</name>
        <dbReference type="ChEBI" id="CHEBI:18420"/>
    </cofactor>
</comment>
<evidence type="ECO:0000256" key="1">
    <source>
        <dbReference type="PIRSR" id="PIRSR603542-1"/>
    </source>
</evidence>
<feature type="binding site" evidence="1">
    <location>
        <begin position="117"/>
        <end position="118"/>
    </location>
    <ligand>
        <name>CoA</name>
        <dbReference type="ChEBI" id="CHEBI:57287"/>
    </ligand>
</feature>
<dbReference type="GO" id="GO:0008897">
    <property type="term" value="F:holo-[acyl-carrier-protein] synthase activity"/>
    <property type="evidence" value="ECO:0007669"/>
    <property type="project" value="InterPro"/>
</dbReference>
<dbReference type="GO" id="GO:0005886">
    <property type="term" value="C:plasma membrane"/>
    <property type="evidence" value="ECO:0007669"/>
    <property type="project" value="TreeGrafter"/>
</dbReference>
<gene>
    <name evidence="4" type="ORF">DEH80_00840</name>
</gene>
<dbReference type="PANTHER" id="PTHR38096:SF1">
    <property type="entry name" value="ENTEROBACTIN SYNTHASE COMPONENT D"/>
    <property type="match status" value="1"/>
</dbReference>
<dbReference type="GO" id="GO:0000287">
    <property type="term" value="F:magnesium ion binding"/>
    <property type="evidence" value="ECO:0007669"/>
    <property type="project" value="InterPro"/>
</dbReference>
<dbReference type="SUPFAM" id="SSF56214">
    <property type="entry name" value="4'-phosphopantetheinyl transferase"/>
    <property type="match status" value="1"/>
</dbReference>
<dbReference type="PRINTS" id="PR01399">
    <property type="entry name" value="ENTSNTHTASED"/>
</dbReference>
<reference evidence="4 5" key="1">
    <citation type="submission" date="2018-05" db="EMBL/GenBank/DDBJ databases">
        <title>Abyssibacter profundi OUC007T gen. nov., sp. nov, a marine bacterium isolated from seawater of the Mariana Trench.</title>
        <authorList>
            <person name="Zhou S."/>
        </authorList>
    </citation>
    <scope>NUCLEOTIDE SEQUENCE [LARGE SCALE GENOMIC DNA]</scope>
    <source>
        <strain evidence="4 5">OUC007</strain>
    </source>
</reference>
<dbReference type="InterPro" id="IPR037143">
    <property type="entry name" value="4-PPantetheinyl_Trfase_dom_sf"/>
</dbReference>
<organism evidence="4 5">
    <name type="scientific">Abyssibacter profundi</name>
    <dbReference type="NCBI Taxonomy" id="2182787"/>
    <lineage>
        <taxon>Bacteria</taxon>
        <taxon>Pseudomonadati</taxon>
        <taxon>Pseudomonadota</taxon>
        <taxon>Gammaproteobacteria</taxon>
        <taxon>Chromatiales</taxon>
        <taxon>Oceanococcaceae</taxon>
        <taxon>Abyssibacter</taxon>
    </lineage>
</organism>
<dbReference type="PANTHER" id="PTHR38096">
    <property type="entry name" value="ENTEROBACTIN SYNTHASE COMPONENT D"/>
    <property type="match status" value="1"/>
</dbReference>
<dbReference type="InterPro" id="IPR003542">
    <property type="entry name" value="Enbac_synth_compD-like"/>
</dbReference>
<proteinExistence type="predicted"/>
<feature type="binding site" evidence="2">
    <location>
        <position position="139"/>
    </location>
    <ligand>
        <name>Mg(2+)</name>
        <dbReference type="ChEBI" id="CHEBI:18420"/>
    </ligand>
</feature>
<dbReference type="RefSeq" id="WP_109718575.1">
    <property type="nucleotide sequence ID" value="NZ_QEQK01000001.1"/>
</dbReference>
<feature type="binding site" evidence="1">
    <location>
        <position position="139"/>
    </location>
    <ligand>
        <name>CoA</name>
        <dbReference type="ChEBI" id="CHEBI:57287"/>
    </ligand>
</feature>
<dbReference type="GO" id="GO:0009366">
    <property type="term" value="C:enterobactin synthetase complex"/>
    <property type="evidence" value="ECO:0007669"/>
    <property type="project" value="InterPro"/>
</dbReference>
<keyword evidence="2" id="KW-0460">Magnesium</keyword>
<evidence type="ECO:0000256" key="2">
    <source>
        <dbReference type="PIRSR" id="PIRSR603542-2"/>
    </source>
</evidence>
<dbReference type="GO" id="GO:0009239">
    <property type="term" value="P:enterobactin biosynthetic process"/>
    <property type="evidence" value="ECO:0007669"/>
    <property type="project" value="InterPro"/>
</dbReference>
<dbReference type="Gene3D" id="3.90.470.20">
    <property type="entry name" value="4'-phosphopantetheinyl transferase domain"/>
    <property type="match status" value="1"/>
</dbReference>
<sequence>MTLPTDAVIGQADSLNLCWPAGSDLPWAPAAMTWLRSALPAGVYLALGPDRGVEDIPDQPDQAPARLRNTRRRAQFAAGRALARTALQAAGLEQPPRLPSQSSGAPEWPTGMVGAITHTDEVAAVAVARRVQLAGLGLDVERRRILSDGFEAHVCVGMERRDNTLDALARFSAKESIYKALAPLGIAPLRFHDVAVTAQDHALHFSATPQCRWRDSLSRLRGLWLSGPSHVLTLVWLGGPPPAPDEASRHQ</sequence>
<feature type="binding site" evidence="1">
    <location>
        <position position="179"/>
    </location>
    <ligand>
        <name>CoA</name>
        <dbReference type="ChEBI" id="CHEBI:57287"/>
    </ligand>
</feature>
<keyword evidence="5" id="KW-1185">Reference proteome</keyword>
<feature type="binding site" evidence="1">
    <location>
        <position position="189"/>
    </location>
    <ligand>
        <name>CoA</name>
        <dbReference type="ChEBI" id="CHEBI:57287"/>
    </ligand>
</feature>
<accession>A0A363UQE1</accession>
<evidence type="ECO:0000313" key="4">
    <source>
        <dbReference type="EMBL" id="PWN57719.1"/>
    </source>
</evidence>
<feature type="binding site" evidence="1">
    <location>
        <position position="72"/>
    </location>
    <ligand>
        <name>CoA</name>
        <dbReference type="ChEBI" id="CHEBI:57287"/>
    </ligand>
</feature>
<evidence type="ECO:0000259" key="3">
    <source>
        <dbReference type="Pfam" id="PF17837"/>
    </source>
</evidence>